<feature type="compositionally biased region" description="Pro residues" evidence="1">
    <location>
        <begin position="353"/>
        <end position="362"/>
    </location>
</feature>
<sequence length="362" mass="36610">MAYFFDKISPTASQLSTYQSYVSHAQSQGFTFIGLDPGETVADASYFSIANLVNTYEGSYSSFNPASLTGTMSQQSVILVNSPTTGTYTAIISQLENLGVEAVYISTVADTSQALPAQLSEFASEIASAGGGATSGSTGSSGSSGTTGSSGSAGSATNTKGDAPSATSFTLSNPTAGSGSSTGTISVSAKGVTSSAQSAGASGSSSSPGVPNTNQSPAANHNGSPIAAIVGAVLGALIILLILLVVFLCLRRRRKSSASEVVVPFTEVRNLNPTEPLARFTESSIVSPTDAPSHLWNTNTKELQSPPEASMSGNNTTLADQDVSFTVSGPRTARHSAAPTYGSAWESLGGTSGPPPSYHNDD</sequence>
<evidence type="ECO:0000256" key="2">
    <source>
        <dbReference type="SAM" id="Phobius"/>
    </source>
</evidence>
<keyword evidence="2" id="KW-1133">Transmembrane helix</keyword>
<feature type="transmembrane region" description="Helical" evidence="2">
    <location>
        <begin position="226"/>
        <end position="250"/>
    </location>
</feature>
<evidence type="ECO:0000313" key="3">
    <source>
        <dbReference type="EMBL" id="KAF7333624.1"/>
    </source>
</evidence>
<name>A0A8H7CDJ4_9AGAR</name>
<keyword evidence="2" id="KW-0812">Transmembrane</keyword>
<dbReference type="Gene3D" id="1.20.5.100">
    <property type="entry name" value="Cytochrome c1, transmembrane anchor, C-terminal"/>
    <property type="match status" value="1"/>
</dbReference>
<dbReference type="Proteomes" id="UP000623467">
    <property type="component" value="Unassembled WGS sequence"/>
</dbReference>
<dbReference type="InterPro" id="IPR021986">
    <property type="entry name" value="Spherulin4"/>
</dbReference>
<feature type="region of interest" description="Disordered" evidence="1">
    <location>
        <begin position="128"/>
        <end position="218"/>
    </location>
</feature>
<accession>A0A8H7CDJ4</accession>
<dbReference type="EMBL" id="JACAZH010000052">
    <property type="protein sequence ID" value="KAF7333624.1"/>
    <property type="molecule type" value="Genomic_DNA"/>
</dbReference>
<feature type="compositionally biased region" description="Low complexity" evidence="1">
    <location>
        <begin position="172"/>
        <end position="209"/>
    </location>
</feature>
<keyword evidence="2" id="KW-0472">Membrane</keyword>
<feature type="region of interest" description="Disordered" evidence="1">
    <location>
        <begin position="329"/>
        <end position="362"/>
    </location>
</feature>
<dbReference type="OrthoDB" id="5342184at2759"/>
<reference evidence="3" key="1">
    <citation type="submission" date="2020-05" db="EMBL/GenBank/DDBJ databases">
        <title>Mycena genomes resolve the evolution of fungal bioluminescence.</title>
        <authorList>
            <person name="Tsai I.J."/>
        </authorList>
    </citation>
    <scope>NUCLEOTIDE SEQUENCE</scope>
    <source>
        <strain evidence="3">160909Yilan</strain>
    </source>
</reference>
<dbReference type="Pfam" id="PF12138">
    <property type="entry name" value="Spherulin4"/>
    <property type="match status" value="1"/>
</dbReference>
<evidence type="ECO:0000256" key="1">
    <source>
        <dbReference type="SAM" id="MobiDB-lite"/>
    </source>
</evidence>
<gene>
    <name evidence="3" type="ORF">MSAN_02405300</name>
</gene>
<proteinExistence type="predicted"/>
<protein>
    <submittedName>
        <fullName evidence="3">Uncharacterized protein</fullName>
    </submittedName>
</protein>
<evidence type="ECO:0000313" key="4">
    <source>
        <dbReference type="Proteomes" id="UP000623467"/>
    </source>
</evidence>
<comment type="caution">
    <text evidence="3">The sequence shown here is derived from an EMBL/GenBank/DDBJ whole genome shotgun (WGS) entry which is preliminary data.</text>
</comment>
<organism evidence="3 4">
    <name type="scientific">Mycena sanguinolenta</name>
    <dbReference type="NCBI Taxonomy" id="230812"/>
    <lineage>
        <taxon>Eukaryota</taxon>
        <taxon>Fungi</taxon>
        <taxon>Dikarya</taxon>
        <taxon>Basidiomycota</taxon>
        <taxon>Agaricomycotina</taxon>
        <taxon>Agaricomycetes</taxon>
        <taxon>Agaricomycetidae</taxon>
        <taxon>Agaricales</taxon>
        <taxon>Marasmiineae</taxon>
        <taxon>Mycenaceae</taxon>
        <taxon>Mycena</taxon>
    </lineage>
</organism>
<feature type="compositionally biased region" description="Low complexity" evidence="1">
    <location>
        <begin position="135"/>
        <end position="157"/>
    </location>
</feature>
<keyword evidence="4" id="KW-1185">Reference proteome</keyword>
<dbReference type="AlphaFoldDB" id="A0A8H7CDJ4"/>